<evidence type="ECO:0000313" key="1">
    <source>
        <dbReference type="EMBL" id="GLK01943.1"/>
    </source>
</evidence>
<reference evidence="1" key="2">
    <citation type="submission" date="2023-01" db="EMBL/GenBank/DDBJ databases">
        <authorList>
            <person name="Sun Q."/>
            <person name="Evtushenko L."/>
        </authorList>
    </citation>
    <scope>NUCLEOTIDE SEQUENCE</scope>
    <source>
        <strain evidence="1">VKM Ac-1958</strain>
    </source>
</reference>
<dbReference type="EMBL" id="BSET01000001">
    <property type="protein sequence ID" value="GLK01943.1"/>
    <property type="molecule type" value="Genomic_DNA"/>
</dbReference>
<dbReference type="AlphaFoldDB" id="A0A9W6M8W0"/>
<dbReference type="SUPFAM" id="SSF53474">
    <property type="entry name" value="alpha/beta-Hydrolases"/>
    <property type="match status" value="1"/>
</dbReference>
<name>A0A9W6M8W0_9MICO</name>
<dbReference type="PANTHER" id="PTHR43433">
    <property type="entry name" value="HYDROLASE, ALPHA/BETA FOLD FAMILY PROTEIN"/>
    <property type="match status" value="1"/>
</dbReference>
<dbReference type="PANTHER" id="PTHR43433:SF5">
    <property type="entry name" value="AB HYDROLASE-1 DOMAIN-CONTAINING PROTEIN"/>
    <property type="match status" value="1"/>
</dbReference>
<protein>
    <recommendedName>
        <fullName evidence="3">Alpha/beta hydrolase family protein</fullName>
    </recommendedName>
</protein>
<evidence type="ECO:0000313" key="2">
    <source>
        <dbReference type="Proteomes" id="UP001142325"/>
    </source>
</evidence>
<comment type="caution">
    <text evidence="1">The sequence shown here is derived from an EMBL/GenBank/DDBJ whole genome shotgun (WGS) entry which is preliminary data.</text>
</comment>
<dbReference type="RefSeq" id="WP_204939538.1">
    <property type="nucleotide sequence ID" value="NZ_BAAAUM010000001.1"/>
</dbReference>
<reference evidence="1" key="1">
    <citation type="journal article" date="2014" name="Int. J. Syst. Evol. Microbiol.">
        <title>Complete genome sequence of Corynebacterium casei LMG S-19264T (=DSM 44701T), isolated from a smear-ripened cheese.</title>
        <authorList>
            <consortium name="US DOE Joint Genome Institute (JGI-PGF)"/>
            <person name="Walter F."/>
            <person name="Albersmeier A."/>
            <person name="Kalinowski J."/>
            <person name="Ruckert C."/>
        </authorList>
    </citation>
    <scope>NUCLEOTIDE SEQUENCE</scope>
    <source>
        <strain evidence="1">VKM Ac-1958</strain>
    </source>
</reference>
<proteinExistence type="predicted"/>
<dbReference type="InterPro" id="IPR050471">
    <property type="entry name" value="AB_hydrolase"/>
</dbReference>
<dbReference type="InterPro" id="IPR029058">
    <property type="entry name" value="AB_hydrolase_fold"/>
</dbReference>
<keyword evidence="2" id="KW-1185">Reference proteome</keyword>
<dbReference type="Proteomes" id="UP001142325">
    <property type="component" value="Unassembled WGS sequence"/>
</dbReference>
<sequence length="187" mass="20147">MTQHRIFETEGRAIPYIEEGSGPIGLVLIASESLERDGLGTVTHYLDEEAGFRVVRVGQSADRTAVADRIADVEAVIDHLGFATTWIGGYGAGGTIAREYANTHTERLNGLLLLGVEDVDIPLAPMIPVLIVQATEDATAPFANGEKLQATAPDRASIKTVEGADHLFPVTHPIETAVIIEEYLDWD</sequence>
<gene>
    <name evidence="1" type="ORF">GCM10017596_16580</name>
</gene>
<evidence type="ECO:0008006" key="3">
    <source>
        <dbReference type="Google" id="ProtNLM"/>
    </source>
</evidence>
<accession>A0A9W6M8W0</accession>
<dbReference type="Gene3D" id="3.40.50.1820">
    <property type="entry name" value="alpha/beta hydrolase"/>
    <property type="match status" value="2"/>
</dbReference>
<organism evidence="1 2">
    <name type="scientific">Microbacterium keratanolyticum</name>
    <dbReference type="NCBI Taxonomy" id="67574"/>
    <lineage>
        <taxon>Bacteria</taxon>
        <taxon>Bacillati</taxon>
        <taxon>Actinomycetota</taxon>
        <taxon>Actinomycetes</taxon>
        <taxon>Micrococcales</taxon>
        <taxon>Microbacteriaceae</taxon>
        <taxon>Microbacterium</taxon>
    </lineage>
</organism>